<dbReference type="AlphaFoldDB" id="A0A2W7G4M3"/>
<protein>
    <submittedName>
        <fullName evidence="1">Choline/ethanolamine kinase</fullName>
    </submittedName>
</protein>
<organism evidence="1 2">
    <name type="scientific">Metamycoplasma auris</name>
    <dbReference type="NCBI Taxonomy" id="51363"/>
    <lineage>
        <taxon>Bacteria</taxon>
        <taxon>Bacillati</taxon>
        <taxon>Mycoplasmatota</taxon>
        <taxon>Mycoplasmoidales</taxon>
        <taxon>Metamycoplasmataceae</taxon>
        <taxon>Metamycoplasma</taxon>
    </lineage>
</organism>
<evidence type="ECO:0000313" key="2">
    <source>
        <dbReference type="Proteomes" id="UP000249646"/>
    </source>
</evidence>
<dbReference type="RefSeq" id="WP_111517972.1">
    <property type="nucleotide sequence ID" value="NZ_QKUB01000001.1"/>
</dbReference>
<comment type="caution">
    <text evidence="1">The sequence shown here is derived from an EMBL/GenBank/DDBJ whole genome shotgun (WGS) entry which is preliminary data.</text>
</comment>
<proteinExistence type="predicted"/>
<sequence>MNKLTKNYNSEDNIKKINLMYEKIKLTFSADVADRITHAKFQLEKSNNIYFIAKYNEIWVQIRIPMENSTSLFDNEYKLVNDVEEYLLIKNGIFIKKWFPGSDLYQININDHEIKKIFGAINKFHKRNIEVSRFNWNKFKIKDRKYQYLVEKYKNDKLIFSHNNIRKNNVIINKFGYVKLVDFEAVCLNSEYYDLVSLHLNMGIRKDKIIDFFKLDKDKFDDYIYLYKLYKDSEYKNLYAKNNEKEEKDLQVKTKNNSSLAFADSKFITFKRNSEFNYRLKIEEIENFHFVPSCIYEDDNYIIWKWSNSSNELEINTKSIKALSRVMKIYHTSNSIFPPFVLDKQIKKVLDNIDTKEITKKIGSDKFISLILKWISNLNLDANCHHNLNSKSILWDEIDTISIIDWSMASIGSKFLDIALMFENLNVNAYYKKIFWNTYNAEIPNDFYKYQLIALFIGYLKNELITKDELKSKLLIKKIKLIINKNRIKLGK</sequence>
<keyword evidence="2" id="KW-1185">Reference proteome</keyword>
<dbReference type="InterPro" id="IPR011009">
    <property type="entry name" value="Kinase-like_dom_sf"/>
</dbReference>
<accession>A0A2W7G4M3</accession>
<keyword evidence="1" id="KW-0418">Kinase</keyword>
<keyword evidence="1" id="KW-0808">Transferase</keyword>
<name>A0A2W7G4M3_9BACT</name>
<dbReference type="OrthoDB" id="394930at2"/>
<evidence type="ECO:0000313" key="1">
    <source>
        <dbReference type="EMBL" id="PZW01532.1"/>
    </source>
</evidence>
<gene>
    <name evidence="1" type="ORF">BCF89_10152</name>
</gene>
<dbReference type="GO" id="GO:0016301">
    <property type="term" value="F:kinase activity"/>
    <property type="evidence" value="ECO:0007669"/>
    <property type="project" value="UniProtKB-KW"/>
</dbReference>
<dbReference type="EMBL" id="QKUB01000001">
    <property type="protein sequence ID" value="PZW01532.1"/>
    <property type="molecule type" value="Genomic_DNA"/>
</dbReference>
<dbReference type="SUPFAM" id="SSF56112">
    <property type="entry name" value="Protein kinase-like (PK-like)"/>
    <property type="match status" value="2"/>
</dbReference>
<dbReference type="Gene3D" id="3.90.1200.10">
    <property type="match status" value="1"/>
</dbReference>
<reference evidence="1 2" key="1">
    <citation type="submission" date="2018-06" db="EMBL/GenBank/DDBJ databases">
        <title>Genomic Encyclopedia of Archaeal and Bacterial Type Strains, Phase II (KMG-II): from individual species to whole genera.</title>
        <authorList>
            <person name="Goeker M."/>
        </authorList>
    </citation>
    <scope>NUCLEOTIDE SEQUENCE [LARGE SCALE GENOMIC DNA]</scope>
    <source>
        <strain evidence="1 2">ATCC 51348</strain>
    </source>
</reference>
<dbReference type="Proteomes" id="UP000249646">
    <property type="component" value="Unassembled WGS sequence"/>
</dbReference>